<dbReference type="AlphaFoldDB" id="I0EUK3"/>
<dbReference type="HOGENOM" id="CLU_2752246_0_0_7"/>
<accession>I0EUK3</accession>
<gene>
    <name evidence="2" type="ordered locus">HCD_08190</name>
</gene>
<protein>
    <submittedName>
        <fullName evidence="2">Uncharacterized protein</fullName>
    </submittedName>
</protein>
<keyword evidence="3" id="KW-1185">Reference proteome</keyword>
<reference evidence="2 3" key="1">
    <citation type="journal article" date="2013" name="PLoS ONE">
        <title>Sequence Divergence and Conservation in Genomes ofHelicobacter cetorum Strains from a Dolphin and a Whale.</title>
        <authorList>
            <person name="Kersulyte D."/>
            <person name="Rossi M."/>
            <person name="Berg D.E."/>
        </authorList>
    </citation>
    <scope>NUCLEOTIDE SEQUENCE [LARGE SCALE GENOMIC DNA]</scope>
    <source>
        <strain evidence="2 3">MIT 99-5656</strain>
    </source>
</reference>
<keyword evidence="1" id="KW-1133">Transmembrane helix</keyword>
<feature type="transmembrane region" description="Helical" evidence="1">
    <location>
        <begin position="46"/>
        <end position="67"/>
    </location>
</feature>
<evidence type="ECO:0000256" key="1">
    <source>
        <dbReference type="SAM" id="Phobius"/>
    </source>
</evidence>
<keyword evidence="1" id="KW-0812">Transmembrane</keyword>
<organism evidence="2 3">
    <name type="scientific">Helicobacter cetorum (strain ATCC BAA-540 / CCUG 52418 / MIT 99-5656)</name>
    <dbReference type="NCBI Taxonomy" id="1163745"/>
    <lineage>
        <taxon>Bacteria</taxon>
        <taxon>Pseudomonadati</taxon>
        <taxon>Campylobacterota</taxon>
        <taxon>Epsilonproteobacteria</taxon>
        <taxon>Campylobacterales</taxon>
        <taxon>Helicobacteraceae</taxon>
        <taxon>Helicobacter</taxon>
    </lineage>
</organism>
<dbReference type="EMBL" id="CP003481">
    <property type="protein sequence ID" value="AFI06622.1"/>
    <property type="molecule type" value="Genomic_DNA"/>
</dbReference>
<dbReference type="Proteomes" id="UP000005013">
    <property type="component" value="Chromosome"/>
</dbReference>
<evidence type="ECO:0000313" key="3">
    <source>
        <dbReference type="Proteomes" id="UP000005013"/>
    </source>
</evidence>
<sequence length="70" mass="8211">MLPYLELTLLEEIPQALLEKTLQALWIIPTLVLSIFILYLSSLVYFFLLFEPFVFLLNLLCSFMSLFSSF</sequence>
<name>I0EUK3_HELCM</name>
<dbReference type="KEGG" id="hcm:HCD_08190"/>
<proteinExistence type="predicted"/>
<evidence type="ECO:0000313" key="2">
    <source>
        <dbReference type="EMBL" id="AFI06622.1"/>
    </source>
</evidence>
<feature type="transmembrane region" description="Helical" evidence="1">
    <location>
        <begin position="21"/>
        <end position="40"/>
    </location>
</feature>
<keyword evidence="1" id="KW-0472">Membrane</keyword>